<gene>
    <name evidence="2" type="ORF">N1851_024555</name>
</gene>
<accession>A0AA47NUD2</accession>
<evidence type="ECO:0000256" key="1">
    <source>
        <dbReference type="SAM" id="MobiDB-lite"/>
    </source>
</evidence>
<protein>
    <recommendedName>
        <fullName evidence="4">SGNH hydrolase-type esterase domain-containing protein</fullName>
    </recommendedName>
</protein>
<dbReference type="PANTHER" id="PTHR47642:SF3">
    <property type="entry name" value="ATP-DEPENDENT DNA HELICASE"/>
    <property type="match status" value="1"/>
</dbReference>
<dbReference type="AlphaFoldDB" id="A0AA47NUD2"/>
<name>A0AA47NUD2_MERPO</name>
<evidence type="ECO:0008006" key="4">
    <source>
        <dbReference type="Google" id="ProtNLM"/>
    </source>
</evidence>
<dbReference type="Proteomes" id="UP001174136">
    <property type="component" value="Unassembled WGS sequence"/>
</dbReference>
<feature type="region of interest" description="Disordered" evidence="1">
    <location>
        <begin position="60"/>
        <end position="92"/>
    </location>
</feature>
<organism evidence="2 3">
    <name type="scientific">Merluccius polli</name>
    <name type="common">Benguela hake</name>
    <name type="synonym">Merluccius cadenati</name>
    <dbReference type="NCBI Taxonomy" id="89951"/>
    <lineage>
        <taxon>Eukaryota</taxon>
        <taxon>Metazoa</taxon>
        <taxon>Chordata</taxon>
        <taxon>Craniata</taxon>
        <taxon>Vertebrata</taxon>
        <taxon>Euteleostomi</taxon>
        <taxon>Actinopterygii</taxon>
        <taxon>Neopterygii</taxon>
        <taxon>Teleostei</taxon>
        <taxon>Neoteleostei</taxon>
        <taxon>Acanthomorphata</taxon>
        <taxon>Zeiogadaria</taxon>
        <taxon>Gadariae</taxon>
        <taxon>Gadiformes</taxon>
        <taxon>Gadoidei</taxon>
        <taxon>Merlucciidae</taxon>
        <taxon>Merluccius</taxon>
    </lineage>
</organism>
<sequence>MRPLVLLFVEQKGEELFCIFQGLFPFLLTVRISDLEARYRTTPSPVVCAGRPAVALVSRPPVDPEQPGSHGEWVTVRGKRSGNPLKPTAHHQPIHVSNTFSPLSDAPAEEQTLVIGSSIVRNVKLAKPAAIVKCIPGARAGDVESYLKLLAKDKRKYHKIVIHVGGNDSRLRQSEVTKINVESVCRYAKTMSDTVVFSGPLPNVTSDVMYSRMASFHRWLSRWCPANHTDNLDKVLVLGDKLYNEITADSNVKRKQSKHLCVLDLPLKSVIDGQTLDFEYGEYVSGDIDVVSDMHLKPPGYETFEQFYSHGHVGLNDGLHSVKSIVDTNRSRFEINGDELDNIQNSVDPGAVLEDAWCELCPEQEQERLQCLEERNDNEQPLDEPVEGIPDLAVVQGQVRAT</sequence>
<evidence type="ECO:0000313" key="2">
    <source>
        <dbReference type="EMBL" id="KAK0138906.1"/>
    </source>
</evidence>
<comment type="caution">
    <text evidence="2">The sequence shown here is derived from an EMBL/GenBank/DDBJ whole genome shotgun (WGS) entry which is preliminary data.</text>
</comment>
<keyword evidence="3" id="KW-1185">Reference proteome</keyword>
<evidence type="ECO:0000313" key="3">
    <source>
        <dbReference type="Proteomes" id="UP001174136"/>
    </source>
</evidence>
<dbReference type="EMBL" id="JAOPHQ010004563">
    <property type="protein sequence ID" value="KAK0138906.1"/>
    <property type="molecule type" value="Genomic_DNA"/>
</dbReference>
<dbReference type="InterPro" id="IPR051055">
    <property type="entry name" value="PIF1_helicase"/>
</dbReference>
<dbReference type="SUPFAM" id="SSF52266">
    <property type="entry name" value="SGNH hydrolase"/>
    <property type="match status" value="1"/>
</dbReference>
<proteinExistence type="predicted"/>
<dbReference type="Gene3D" id="3.40.50.12690">
    <property type="match status" value="1"/>
</dbReference>
<reference evidence="2" key="1">
    <citation type="journal article" date="2023" name="Front. Mar. Sci.">
        <title>A new Merluccius polli reference genome to investigate the effects of global change in West African waters.</title>
        <authorList>
            <person name="Mateo J.L."/>
            <person name="Blanco-Fernandez C."/>
            <person name="Garcia-Vazquez E."/>
            <person name="Machado-Schiaffino G."/>
        </authorList>
    </citation>
    <scope>NUCLEOTIDE SEQUENCE</scope>
    <source>
        <strain evidence="2">C29</strain>
        <tissue evidence="2">Fin</tissue>
    </source>
</reference>
<dbReference type="PANTHER" id="PTHR47642">
    <property type="entry name" value="ATP-DEPENDENT DNA HELICASE"/>
    <property type="match status" value="1"/>
</dbReference>
<dbReference type="Gene3D" id="3.40.50.12700">
    <property type="match status" value="1"/>
</dbReference>